<accession>S8F0U2</accession>
<feature type="region of interest" description="Disordered" evidence="1">
    <location>
        <begin position="158"/>
        <end position="182"/>
    </location>
</feature>
<dbReference type="Proteomes" id="UP000015241">
    <property type="component" value="Unassembled WGS sequence"/>
</dbReference>
<sequence>MFLTFDWSQRQSQQVVFVEEPHPSAGDDTPQMRPSDPYSAQTSRSVEAMRKTPVRRTLITISVEERPVRGHEDEGVTWIVDEQPTRPVSRGLIIQFNANSITLGSGRLSMITRITRHWVSFKVLGISPLTCLRVPIPWAQLSQIEQYAHVTRYVSFPPDPPPSRSDIRARESRTPDVTPYDFNVDPEDRYLARQLHLRDIKQAAQREAHRR</sequence>
<evidence type="ECO:0000313" key="2">
    <source>
        <dbReference type="EMBL" id="EPS92634.1"/>
    </source>
</evidence>
<evidence type="ECO:0000256" key="1">
    <source>
        <dbReference type="SAM" id="MobiDB-lite"/>
    </source>
</evidence>
<dbReference type="InParanoid" id="S8F0U2"/>
<evidence type="ECO:0000313" key="3">
    <source>
        <dbReference type="Proteomes" id="UP000015241"/>
    </source>
</evidence>
<reference evidence="2 3" key="1">
    <citation type="journal article" date="2012" name="Science">
        <title>The Paleozoic origin of enzymatic lignin decomposition reconstructed from 31 fungal genomes.</title>
        <authorList>
            <person name="Floudas D."/>
            <person name="Binder M."/>
            <person name="Riley R."/>
            <person name="Barry K."/>
            <person name="Blanchette R.A."/>
            <person name="Henrissat B."/>
            <person name="Martinez A.T."/>
            <person name="Otillar R."/>
            <person name="Spatafora J.W."/>
            <person name="Yadav J.S."/>
            <person name="Aerts A."/>
            <person name="Benoit I."/>
            <person name="Boyd A."/>
            <person name="Carlson A."/>
            <person name="Copeland A."/>
            <person name="Coutinho P.M."/>
            <person name="de Vries R.P."/>
            <person name="Ferreira P."/>
            <person name="Findley K."/>
            <person name="Foster B."/>
            <person name="Gaskell J."/>
            <person name="Glotzer D."/>
            <person name="Gorecki P."/>
            <person name="Heitman J."/>
            <person name="Hesse C."/>
            <person name="Hori C."/>
            <person name="Igarashi K."/>
            <person name="Jurgens J.A."/>
            <person name="Kallen N."/>
            <person name="Kersten P."/>
            <person name="Kohler A."/>
            <person name="Kuees U."/>
            <person name="Kumar T.K.A."/>
            <person name="Kuo A."/>
            <person name="LaButti K."/>
            <person name="Larrondo L.F."/>
            <person name="Lindquist E."/>
            <person name="Ling A."/>
            <person name="Lombard V."/>
            <person name="Lucas S."/>
            <person name="Lundell T."/>
            <person name="Martin R."/>
            <person name="McLaughlin D.J."/>
            <person name="Morgenstern I."/>
            <person name="Morin E."/>
            <person name="Murat C."/>
            <person name="Nagy L.G."/>
            <person name="Nolan M."/>
            <person name="Ohm R.A."/>
            <person name="Patyshakuliyeva A."/>
            <person name="Rokas A."/>
            <person name="Ruiz-Duenas F.J."/>
            <person name="Sabat G."/>
            <person name="Salamov A."/>
            <person name="Samejima M."/>
            <person name="Schmutz J."/>
            <person name="Slot J.C."/>
            <person name="St John F."/>
            <person name="Stenlid J."/>
            <person name="Sun H."/>
            <person name="Sun S."/>
            <person name="Syed K."/>
            <person name="Tsang A."/>
            <person name="Wiebenga A."/>
            <person name="Young D."/>
            <person name="Pisabarro A."/>
            <person name="Eastwood D.C."/>
            <person name="Martin F."/>
            <person name="Cullen D."/>
            <person name="Grigoriev I.V."/>
            <person name="Hibbett D.S."/>
        </authorList>
    </citation>
    <scope>NUCLEOTIDE SEQUENCE</scope>
    <source>
        <strain evidence="3">FP-58527</strain>
    </source>
</reference>
<protein>
    <submittedName>
        <fullName evidence="2">Uncharacterized protein</fullName>
    </submittedName>
</protein>
<dbReference type="EMBL" id="KE504422">
    <property type="protein sequence ID" value="EPS92634.1"/>
    <property type="molecule type" value="Genomic_DNA"/>
</dbReference>
<keyword evidence="3" id="KW-1185">Reference proteome</keyword>
<feature type="region of interest" description="Disordered" evidence="1">
    <location>
        <begin position="21"/>
        <end position="49"/>
    </location>
</feature>
<proteinExistence type="predicted"/>
<gene>
    <name evidence="2" type="ORF">FOMPIDRAFT_94745</name>
</gene>
<dbReference type="OrthoDB" id="10516945at2759"/>
<feature type="compositionally biased region" description="Basic and acidic residues" evidence="1">
    <location>
        <begin position="165"/>
        <end position="174"/>
    </location>
</feature>
<organism evidence="2 3">
    <name type="scientific">Fomitopsis schrenkii</name>
    <name type="common">Brown rot fungus</name>
    <dbReference type="NCBI Taxonomy" id="2126942"/>
    <lineage>
        <taxon>Eukaryota</taxon>
        <taxon>Fungi</taxon>
        <taxon>Dikarya</taxon>
        <taxon>Basidiomycota</taxon>
        <taxon>Agaricomycotina</taxon>
        <taxon>Agaricomycetes</taxon>
        <taxon>Polyporales</taxon>
        <taxon>Fomitopsis</taxon>
    </lineage>
</organism>
<dbReference type="HOGENOM" id="CLU_1277637_0_0_1"/>
<dbReference type="AlphaFoldDB" id="S8F0U2"/>
<name>S8F0U2_FOMSC</name>